<organism evidence="1 2">
    <name type="scientific">Linum tenue</name>
    <dbReference type="NCBI Taxonomy" id="586396"/>
    <lineage>
        <taxon>Eukaryota</taxon>
        <taxon>Viridiplantae</taxon>
        <taxon>Streptophyta</taxon>
        <taxon>Embryophyta</taxon>
        <taxon>Tracheophyta</taxon>
        <taxon>Spermatophyta</taxon>
        <taxon>Magnoliopsida</taxon>
        <taxon>eudicotyledons</taxon>
        <taxon>Gunneridae</taxon>
        <taxon>Pentapetalae</taxon>
        <taxon>rosids</taxon>
        <taxon>fabids</taxon>
        <taxon>Malpighiales</taxon>
        <taxon>Linaceae</taxon>
        <taxon>Linum</taxon>
    </lineage>
</organism>
<dbReference type="EMBL" id="CAMGYJ010000009">
    <property type="protein sequence ID" value="CAI0473490.1"/>
    <property type="molecule type" value="Genomic_DNA"/>
</dbReference>
<protein>
    <submittedName>
        <fullName evidence="1">Uncharacterized protein</fullName>
    </submittedName>
</protein>
<evidence type="ECO:0000313" key="2">
    <source>
        <dbReference type="Proteomes" id="UP001154282"/>
    </source>
</evidence>
<keyword evidence="2" id="KW-1185">Reference proteome</keyword>
<reference evidence="1" key="1">
    <citation type="submission" date="2022-08" db="EMBL/GenBank/DDBJ databases">
        <authorList>
            <person name="Gutierrez-Valencia J."/>
        </authorList>
    </citation>
    <scope>NUCLEOTIDE SEQUENCE</scope>
</reference>
<proteinExistence type="predicted"/>
<accession>A0AAV0PSE2</accession>
<dbReference type="AlphaFoldDB" id="A0AAV0PSE2"/>
<gene>
    <name evidence="1" type="ORF">LITE_LOCUS39664</name>
</gene>
<sequence length="54" mass="5814">MFCSRSVVLLPMPVNISSGIGISRTVSSPSSLSMFGHNFLMKGGKCRKSEKGEH</sequence>
<comment type="caution">
    <text evidence="1">The sequence shown here is derived from an EMBL/GenBank/DDBJ whole genome shotgun (WGS) entry which is preliminary data.</text>
</comment>
<dbReference type="Proteomes" id="UP001154282">
    <property type="component" value="Unassembled WGS sequence"/>
</dbReference>
<name>A0AAV0PSE2_9ROSI</name>
<evidence type="ECO:0000313" key="1">
    <source>
        <dbReference type="EMBL" id="CAI0473490.1"/>
    </source>
</evidence>